<dbReference type="SUPFAM" id="SSF54919">
    <property type="entry name" value="Nucleoside diphosphate kinase, NDK"/>
    <property type="match status" value="2"/>
</dbReference>
<reference evidence="12" key="3">
    <citation type="journal article" date="2025" name="Nat. Commun.">
        <title>Structures of Native Doublet Microtubules from Trichomonas vaginalis Reveal Parasite-Specific Proteins.</title>
        <authorList>
            <person name="Stevens A."/>
            <person name="Kashyap S."/>
            <person name="Crofut E.H."/>
            <person name="Wang S.E."/>
            <person name="Muratore K.A."/>
            <person name="Johnson P.J."/>
            <person name="Zhou Z.H."/>
        </authorList>
    </citation>
    <scope>STRUCTURE BY ELECTRON MICROSCOPY (4.20 ANGSTROMS)</scope>
</reference>
<feature type="binding site" evidence="6">
    <location>
        <position position="100"/>
    </location>
    <ligand>
        <name>ATP</name>
        <dbReference type="ChEBI" id="CHEBI:30616"/>
    </ligand>
</feature>
<comment type="catalytic activity">
    <reaction evidence="8">
        <text>a 2'-deoxyribonucleoside 5'-diphosphate + ATP = a 2'-deoxyribonucleoside 5'-triphosphate + ADP</text>
        <dbReference type="Rhea" id="RHEA:44640"/>
        <dbReference type="ChEBI" id="CHEBI:30616"/>
        <dbReference type="ChEBI" id="CHEBI:61560"/>
        <dbReference type="ChEBI" id="CHEBI:73316"/>
        <dbReference type="ChEBI" id="CHEBI:456216"/>
        <dbReference type="EC" id="2.7.4.6"/>
    </reaction>
</comment>
<dbReference type="RefSeq" id="XP_001323370.1">
    <property type="nucleotide sequence ID" value="XM_001323335.1"/>
</dbReference>
<feature type="binding site" evidence="6">
    <location>
        <position position="180"/>
    </location>
    <ligand>
        <name>ATP</name>
        <dbReference type="ChEBI" id="CHEBI:30616"/>
    </ligand>
</feature>
<keyword evidence="12" id="KW-0002">3D-structure</keyword>
<sequence>MNSEFPTYSFKLEFYDERADLVRPYVLMYFTHLGEIEIYDLRQKRIFLKKTTNHNVQIKDLYIGNKLLINGRQYEIIEYQNEETKNAFDQQSQHTYAMLKPGNINRLGEALERITDYGLVVAKLRYGYITKETASKFYQEHVGKPFYDDLIKYITSGPIVAMDLVGPNAIKKWRTIIGPTNLDTAKKEAPNSLRALYARSTTENFAHGSDSPESAARELQIIFGENAVELASQCEGSTLCIIKPHAINEGLAGPIIRQIVGEGFTIAGAVMTTLEIPTAGEFLEVYKTVVGDYSDMVSELASGLLIALELVKDNAVSELRKLCGPRDVSVAKQIRPQSLRAIFGTDLVHNAVHCTDLEEDAPLEVEYFFVILETE</sequence>
<dbReference type="InterPro" id="IPR023005">
    <property type="entry name" value="Nucleoside_diP_kinase_AS"/>
</dbReference>
<evidence type="ECO:0000313" key="11">
    <source>
        <dbReference type="Proteomes" id="UP000001542"/>
    </source>
</evidence>
<dbReference type="InterPro" id="IPR034907">
    <property type="entry name" value="NDK-like_dom"/>
</dbReference>
<dbReference type="OrthoDB" id="270127at2759"/>
<comment type="caution">
    <text evidence="6">Lacks conserved residue(s) required for the propagation of feature annotation.</text>
</comment>
<dbReference type="Pfam" id="PF00334">
    <property type="entry name" value="NDK"/>
    <property type="match status" value="2"/>
</dbReference>
<dbReference type="SMR" id="A2E829"/>
<dbReference type="PRINTS" id="PR01243">
    <property type="entry name" value="NUCDPKINASE"/>
</dbReference>
<feature type="active site" description="Pros-phosphohistidine intermediate" evidence="6">
    <location>
        <position position="207"/>
    </location>
</feature>
<evidence type="ECO:0000256" key="4">
    <source>
        <dbReference type="ARBA" id="ARBA00023212"/>
    </source>
</evidence>
<feature type="binding site" evidence="6">
    <location>
        <position position="174"/>
    </location>
    <ligand>
        <name>ATP</name>
        <dbReference type="ChEBI" id="CHEBI:30616"/>
    </ligand>
</feature>
<comment type="subcellular location">
    <subcellularLocation>
        <location evidence="1">Cell projection</location>
        <location evidence="1">Cilium</location>
    </subcellularLocation>
    <subcellularLocation>
        <location evidence="2">Cytoplasm</location>
        <location evidence="2">Cytoskeleton</location>
    </subcellularLocation>
</comment>
<dbReference type="VEuPathDB" id="TrichDB:TVAG_498410"/>
<gene>
    <name evidence="10" type="ORF">TVAG_498410</name>
</gene>
<dbReference type="InterPro" id="IPR001564">
    <property type="entry name" value="Nucleoside_diP_kinase"/>
</dbReference>
<dbReference type="AlphaFoldDB" id="A2E829"/>
<dbReference type="GO" id="GO:0005879">
    <property type="term" value="C:axonemal microtubule"/>
    <property type="evidence" value="ECO:0000318"/>
    <property type="project" value="GO_Central"/>
</dbReference>
<dbReference type="PROSITE" id="PS51336">
    <property type="entry name" value="DM10"/>
    <property type="match status" value="1"/>
</dbReference>
<dbReference type="InParanoid" id="A2E829"/>
<dbReference type="GO" id="GO:0006183">
    <property type="term" value="P:GTP biosynthetic process"/>
    <property type="evidence" value="ECO:0007669"/>
    <property type="project" value="InterPro"/>
</dbReference>
<evidence type="ECO:0000313" key="10">
    <source>
        <dbReference type="EMBL" id="EAY11147.1"/>
    </source>
</evidence>
<keyword evidence="3" id="KW-0963">Cytoplasm</keyword>
<dbReference type="SMART" id="SM00562">
    <property type="entry name" value="NDK"/>
    <property type="match status" value="2"/>
</dbReference>
<evidence type="ECO:0000256" key="8">
    <source>
        <dbReference type="RuleBase" id="RU004013"/>
    </source>
</evidence>
<reference evidence="10" key="2">
    <citation type="journal article" date="2007" name="Science">
        <title>Draft genome sequence of the sexually transmitted pathogen Trichomonas vaginalis.</title>
        <authorList>
            <person name="Carlton J.M."/>
            <person name="Hirt R.P."/>
            <person name="Silva J.C."/>
            <person name="Delcher A.L."/>
            <person name="Schatz M."/>
            <person name="Zhao Q."/>
            <person name="Wortman J.R."/>
            <person name="Bidwell S.L."/>
            <person name="Alsmark U.C.M."/>
            <person name="Besteiro S."/>
            <person name="Sicheritz-Ponten T."/>
            <person name="Noel C.J."/>
            <person name="Dacks J.B."/>
            <person name="Foster P.G."/>
            <person name="Simillion C."/>
            <person name="Van de Peer Y."/>
            <person name="Miranda-Saavedra D."/>
            <person name="Barton G.J."/>
            <person name="Westrop G.D."/>
            <person name="Mueller S."/>
            <person name="Dessi D."/>
            <person name="Fiori P.L."/>
            <person name="Ren Q."/>
            <person name="Paulsen I."/>
            <person name="Zhang H."/>
            <person name="Bastida-Corcuera F.D."/>
            <person name="Simoes-Barbosa A."/>
            <person name="Brown M.T."/>
            <person name="Hayes R.D."/>
            <person name="Mukherjee M."/>
            <person name="Okumura C.Y."/>
            <person name="Schneider R."/>
            <person name="Smith A.J."/>
            <person name="Vanacova S."/>
            <person name="Villalvazo M."/>
            <person name="Haas B.J."/>
            <person name="Pertea M."/>
            <person name="Feldblyum T.V."/>
            <person name="Utterback T.R."/>
            <person name="Shu C.L."/>
            <person name="Osoegawa K."/>
            <person name="de Jong P.J."/>
            <person name="Hrdy I."/>
            <person name="Horvathova L."/>
            <person name="Zubacova Z."/>
            <person name="Dolezal P."/>
            <person name="Malik S.B."/>
            <person name="Logsdon J.M. Jr."/>
            <person name="Henze K."/>
            <person name="Gupta A."/>
            <person name="Wang C.C."/>
            <person name="Dunne R.L."/>
            <person name="Upcroft J.A."/>
            <person name="Upcroft P."/>
            <person name="White O."/>
            <person name="Salzberg S.L."/>
            <person name="Tang P."/>
            <person name="Chiu C.-H."/>
            <person name="Lee Y.-S."/>
            <person name="Embley T.M."/>
            <person name="Coombs G.H."/>
            <person name="Mottram J.C."/>
            <person name="Tachezy J."/>
            <person name="Fraser-Liggett C.M."/>
            <person name="Johnson P.J."/>
        </authorList>
    </citation>
    <scope>NUCLEOTIDE SEQUENCE [LARGE SCALE GENOMIC DNA]</scope>
    <source>
        <strain evidence="10">G3</strain>
    </source>
</reference>
<reference evidence="10" key="1">
    <citation type="submission" date="2006-10" db="EMBL/GenBank/DDBJ databases">
        <authorList>
            <person name="Amadeo P."/>
            <person name="Zhao Q."/>
            <person name="Wortman J."/>
            <person name="Fraser-Liggett C."/>
            <person name="Carlton J."/>
        </authorList>
    </citation>
    <scope>NUCLEOTIDE SEQUENCE</scope>
    <source>
        <strain evidence="10">G3</strain>
    </source>
</reference>
<evidence type="ECO:0000256" key="2">
    <source>
        <dbReference type="ARBA" id="ARBA00004245"/>
    </source>
</evidence>
<dbReference type="EMBL" id="DS113324">
    <property type="protein sequence ID" value="EAY11147.1"/>
    <property type="molecule type" value="Genomic_DNA"/>
</dbReference>
<dbReference type="STRING" id="5722.A2E829"/>
<keyword evidence="8" id="KW-0808">Transferase</keyword>
<evidence type="ECO:0000256" key="7">
    <source>
        <dbReference type="RuleBase" id="RU004011"/>
    </source>
</evidence>
<dbReference type="EMDB" id="EMD-46580"/>
<organism evidence="10 11">
    <name type="scientific">Trichomonas vaginalis (strain ATCC PRA-98 / G3)</name>
    <dbReference type="NCBI Taxonomy" id="412133"/>
    <lineage>
        <taxon>Eukaryota</taxon>
        <taxon>Metamonada</taxon>
        <taxon>Parabasalia</taxon>
        <taxon>Trichomonadida</taxon>
        <taxon>Trichomonadidae</taxon>
        <taxon>Trichomonas</taxon>
    </lineage>
</organism>
<feature type="binding site" evidence="6">
    <location>
        <position position="194"/>
    </location>
    <ligand>
        <name>ATP</name>
        <dbReference type="ChEBI" id="CHEBI:30616"/>
    </ligand>
</feature>
<accession>A2E829</accession>
<dbReference type="KEGG" id="tva:4769103"/>
<keyword evidence="8" id="KW-0547">Nucleotide-binding</keyword>
<evidence type="ECO:0000256" key="3">
    <source>
        <dbReference type="ARBA" id="ARBA00022490"/>
    </source>
</evidence>
<keyword evidence="8" id="KW-0067">ATP-binding</keyword>
<feature type="active site" description="Pros-phosphohistidine intermediate" evidence="6">
    <location>
        <position position="353"/>
    </location>
</feature>
<dbReference type="OMA" id="VCMCLEI"/>
<dbReference type="VEuPathDB" id="TrichDB:TVAGG3_0973970"/>
<name>A2E829_TRIV3</name>
<dbReference type="eggNOG" id="KOG0888">
    <property type="taxonomic scope" value="Eukaryota"/>
</dbReference>
<dbReference type="GO" id="GO:0004550">
    <property type="term" value="F:nucleoside diphosphate kinase activity"/>
    <property type="evidence" value="ECO:0007669"/>
    <property type="project" value="UniProtKB-EC"/>
</dbReference>
<dbReference type="PDB" id="9D5N">
    <property type="method" value="EM"/>
    <property type="resolution" value="4.20 A"/>
    <property type="chains" value="CM/CO/CP=1-375"/>
</dbReference>
<dbReference type="PANTHER" id="PTHR43109:SF2">
    <property type="entry name" value="NUCLEOSIDE DIPHOSPHATE KINASE 7"/>
    <property type="match status" value="1"/>
</dbReference>
<dbReference type="CDD" id="cd04412">
    <property type="entry name" value="NDPk7B"/>
    <property type="match status" value="1"/>
</dbReference>
<keyword evidence="8 10" id="KW-0418">Kinase</keyword>
<evidence type="ECO:0000256" key="5">
    <source>
        <dbReference type="ARBA" id="ARBA00023273"/>
    </source>
</evidence>
<keyword evidence="5" id="KW-0966">Cell projection</keyword>
<dbReference type="InterPro" id="IPR036850">
    <property type="entry name" value="NDK-like_dom_sf"/>
</dbReference>
<feature type="binding site" evidence="6">
    <location>
        <position position="146"/>
    </location>
    <ligand>
        <name>ATP</name>
        <dbReference type="ChEBI" id="CHEBI:30616"/>
    </ligand>
</feature>
<dbReference type="InterPro" id="IPR006602">
    <property type="entry name" value="DM10_dom"/>
</dbReference>
<comment type="similarity">
    <text evidence="6 7">Belongs to the NDK family.</text>
</comment>
<dbReference type="InterPro" id="IPR037993">
    <property type="entry name" value="NDPk7B"/>
</dbReference>
<dbReference type="Gene3D" id="3.30.70.141">
    <property type="entry name" value="Nucleoside diphosphate kinase-like domain"/>
    <property type="match status" value="2"/>
</dbReference>
<evidence type="ECO:0000259" key="9">
    <source>
        <dbReference type="PROSITE" id="PS51336"/>
    </source>
</evidence>
<dbReference type="SMART" id="SM00676">
    <property type="entry name" value="DM10"/>
    <property type="match status" value="1"/>
</dbReference>
<evidence type="ECO:0000256" key="6">
    <source>
        <dbReference type="PROSITE-ProRule" id="PRU00706"/>
    </source>
</evidence>
<dbReference type="PROSITE" id="PS00469">
    <property type="entry name" value="NDPK"/>
    <property type="match status" value="1"/>
</dbReference>
<dbReference type="GO" id="GO:0005524">
    <property type="term" value="F:ATP binding"/>
    <property type="evidence" value="ECO:0007669"/>
    <property type="project" value="UniProtKB-KW"/>
</dbReference>
<feature type="binding site" evidence="6">
    <location>
        <position position="204"/>
    </location>
    <ligand>
        <name>ATP</name>
        <dbReference type="ChEBI" id="CHEBI:30616"/>
    </ligand>
</feature>
<dbReference type="EC" id="2.7.4.6" evidence="8"/>
<feature type="domain" description="DM10" evidence="9">
    <location>
        <begin position="4"/>
        <end position="92"/>
    </location>
</feature>
<evidence type="ECO:0000256" key="1">
    <source>
        <dbReference type="ARBA" id="ARBA00004138"/>
    </source>
</evidence>
<dbReference type="GO" id="GO:0006228">
    <property type="term" value="P:UTP biosynthetic process"/>
    <property type="evidence" value="ECO:0007669"/>
    <property type="project" value="InterPro"/>
</dbReference>
<keyword evidence="4" id="KW-0206">Cytoskeleton</keyword>
<keyword evidence="11" id="KW-1185">Reference proteome</keyword>
<proteinExistence type="evidence at protein level"/>
<dbReference type="PROSITE" id="PS51374">
    <property type="entry name" value="NDPK_LIKE"/>
    <property type="match status" value="2"/>
</dbReference>
<dbReference type="PANTHER" id="PTHR43109">
    <property type="entry name" value="NUCLEOSIDE DIPHOSPHATE KINASE 7"/>
    <property type="match status" value="1"/>
</dbReference>
<dbReference type="Proteomes" id="UP000001542">
    <property type="component" value="Unassembled WGS sequence"/>
</dbReference>
<protein>
    <recommendedName>
        <fullName evidence="8">Nucleoside diphosphate kinase</fullName>
        <ecNumber evidence="8">2.7.4.6</ecNumber>
    </recommendedName>
</protein>
<dbReference type="GO" id="GO:0006241">
    <property type="term" value="P:CTP biosynthetic process"/>
    <property type="evidence" value="ECO:0007669"/>
    <property type="project" value="InterPro"/>
</dbReference>
<dbReference type="FunFam" id="3.30.70.141:FF:000004">
    <property type="entry name" value="Nucleoside diphosphate kinase 7"/>
    <property type="match status" value="1"/>
</dbReference>
<evidence type="ECO:0007829" key="12">
    <source>
        <dbReference type="PDB" id="9D5N"/>
    </source>
</evidence>